<dbReference type="Ensembl" id="ENSSDAT00000016371.1">
    <property type="protein sequence ID" value="ENSSDAP00000014448.1"/>
    <property type="gene ID" value="ENSSDAG00000013020.1"/>
</dbReference>
<accession>A0A8C9PU94</accession>
<protein>
    <submittedName>
        <fullName evidence="1">Uncharacterized protein</fullName>
    </submittedName>
</protein>
<keyword evidence="2" id="KW-1185">Reference proteome</keyword>
<dbReference type="AlphaFoldDB" id="A0A8C9PU94"/>
<name>A0A8C9PU94_SPEDA</name>
<sequence>MCYELSDFMQKLAGVWTFHGLRPLVSRKEPPIIFVMPSKLTTSPIEYDCAGKNKVPEIQIFQESNGQAQEMKDLN</sequence>
<reference evidence="1" key="1">
    <citation type="submission" date="2025-08" db="UniProtKB">
        <authorList>
            <consortium name="Ensembl"/>
        </authorList>
    </citation>
    <scope>IDENTIFICATION</scope>
</reference>
<proteinExistence type="predicted"/>
<dbReference type="Proteomes" id="UP000694422">
    <property type="component" value="Unplaced"/>
</dbReference>
<reference evidence="1" key="2">
    <citation type="submission" date="2025-09" db="UniProtKB">
        <authorList>
            <consortium name="Ensembl"/>
        </authorList>
    </citation>
    <scope>IDENTIFICATION</scope>
</reference>
<evidence type="ECO:0000313" key="1">
    <source>
        <dbReference type="Ensembl" id="ENSSDAP00000014448.1"/>
    </source>
</evidence>
<evidence type="ECO:0000313" key="2">
    <source>
        <dbReference type="Proteomes" id="UP000694422"/>
    </source>
</evidence>
<organism evidence="1 2">
    <name type="scientific">Spermophilus dauricus</name>
    <name type="common">Daurian ground squirrel</name>
    <dbReference type="NCBI Taxonomy" id="99837"/>
    <lineage>
        <taxon>Eukaryota</taxon>
        <taxon>Metazoa</taxon>
        <taxon>Chordata</taxon>
        <taxon>Craniata</taxon>
        <taxon>Vertebrata</taxon>
        <taxon>Euteleostomi</taxon>
        <taxon>Mammalia</taxon>
        <taxon>Eutheria</taxon>
        <taxon>Euarchontoglires</taxon>
        <taxon>Glires</taxon>
        <taxon>Rodentia</taxon>
        <taxon>Sciuromorpha</taxon>
        <taxon>Sciuridae</taxon>
        <taxon>Xerinae</taxon>
        <taxon>Marmotini</taxon>
        <taxon>Spermophilus</taxon>
    </lineage>
</organism>